<dbReference type="OrthoDB" id="10264378at2759"/>
<proteinExistence type="predicted"/>
<accession>A0A8X7VJK1</accession>
<keyword evidence="4" id="KW-1185">Reference proteome</keyword>
<dbReference type="PANTHER" id="PTHR12933:SF0">
    <property type="entry name" value="U3 SMALL NUCLEOLAR RNA-ASSOCIATED PROTEIN 25 HOMOLOG"/>
    <property type="match status" value="1"/>
</dbReference>
<dbReference type="GO" id="GO:0000462">
    <property type="term" value="P:maturation of SSU-rRNA from tricistronic rRNA transcript (SSU-rRNA, 5.8S rRNA, LSU-rRNA)"/>
    <property type="evidence" value="ECO:0007669"/>
    <property type="project" value="TreeGrafter"/>
</dbReference>
<evidence type="ECO:0000256" key="1">
    <source>
        <dbReference type="SAM" id="MobiDB-lite"/>
    </source>
</evidence>
<gene>
    <name evidence="3" type="ORF">Bca52824_023994</name>
</gene>
<evidence type="ECO:0000313" key="4">
    <source>
        <dbReference type="Proteomes" id="UP000886595"/>
    </source>
</evidence>
<dbReference type="EMBL" id="JAAMPC010000005">
    <property type="protein sequence ID" value="KAG2312437.1"/>
    <property type="molecule type" value="Genomic_DNA"/>
</dbReference>
<dbReference type="InterPro" id="IPR053940">
    <property type="entry name" value="UTP25_NTPase-like"/>
</dbReference>
<evidence type="ECO:0000313" key="3">
    <source>
        <dbReference type="EMBL" id="KAG2312437.1"/>
    </source>
</evidence>
<sequence length="464" mass="53428">MYDNLLASLGSSNKERIDGLTKNTEQEKNEDNHSSKEEDSKYSETDEENEFSTNGQFSRAASSSTSAYSEHLNHILSGDEVETLTKDKRRFKWEAPAHGMPNCSWKGTRPNFLGVAQSDATYGIKPKLCKHWLQLYKKAGGEYLGSSTRERFFSICNSYMDILHSNKKPFYNGDRREDSSHTDAYLMHSVLILLPLRSVAFRVVNKLIQLTPEARRVTVEHHARFNEEFGCEEESADDGKPSKPRDWEALFGEGNNDDTFVLGIKYTRKSIRLYNDFITSDMIIASPLGLELALGKEEDKKKLRNEEDKKTVVLDHLSAIENWEPVKTVLRKLNEQSSEHHNTDINRVRPMYFYGLARFYRQLIILSSYLTPGINALFNEHCLNYKGKMRLECEYKGILHEVLRSVTQVYEKFDAESMTQANHARFEYFTKKGGVMIFMSSNAELTMLSKFLRLQKASFCIVNE</sequence>
<dbReference type="Proteomes" id="UP000886595">
    <property type="component" value="Unassembled WGS sequence"/>
</dbReference>
<feature type="domain" description="UTP25 NTP hydrolase-like" evidence="2">
    <location>
        <begin position="177"/>
        <end position="389"/>
    </location>
</feature>
<dbReference type="PANTHER" id="PTHR12933">
    <property type="entry name" value="ORF PROTEIN-RELATED"/>
    <property type="match status" value="1"/>
</dbReference>
<dbReference type="GO" id="GO:0019843">
    <property type="term" value="F:rRNA binding"/>
    <property type="evidence" value="ECO:0007669"/>
    <property type="project" value="TreeGrafter"/>
</dbReference>
<feature type="compositionally biased region" description="Basic and acidic residues" evidence="1">
    <location>
        <begin position="13"/>
        <end position="44"/>
    </location>
</feature>
<dbReference type="GO" id="GO:0032040">
    <property type="term" value="C:small-subunit processome"/>
    <property type="evidence" value="ECO:0007669"/>
    <property type="project" value="TreeGrafter"/>
</dbReference>
<name>A0A8X7VJK1_BRACI</name>
<reference evidence="3 4" key="1">
    <citation type="submission" date="2020-02" db="EMBL/GenBank/DDBJ databases">
        <authorList>
            <person name="Ma Q."/>
            <person name="Huang Y."/>
            <person name="Song X."/>
            <person name="Pei D."/>
        </authorList>
    </citation>
    <scope>NUCLEOTIDE SEQUENCE [LARGE SCALE GENOMIC DNA]</scope>
    <source>
        <strain evidence="3">Sxm20200214</strain>
        <tissue evidence="3">Leaf</tissue>
    </source>
</reference>
<dbReference type="InterPro" id="IPR010678">
    <property type="entry name" value="UTP25"/>
</dbReference>
<protein>
    <recommendedName>
        <fullName evidence="2">UTP25 NTP hydrolase-like domain-containing protein</fullName>
    </recommendedName>
</protein>
<organism evidence="3 4">
    <name type="scientific">Brassica carinata</name>
    <name type="common">Ethiopian mustard</name>
    <name type="synonym">Abyssinian cabbage</name>
    <dbReference type="NCBI Taxonomy" id="52824"/>
    <lineage>
        <taxon>Eukaryota</taxon>
        <taxon>Viridiplantae</taxon>
        <taxon>Streptophyta</taxon>
        <taxon>Embryophyta</taxon>
        <taxon>Tracheophyta</taxon>
        <taxon>Spermatophyta</taxon>
        <taxon>Magnoliopsida</taxon>
        <taxon>eudicotyledons</taxon>
        <taxon>Gunneridae</taxon>
        <taxon>Pentapetalae</taxon>
        <taxon>rosids</taxon>
        <taxon>malvids</taxon>
        <taxon>Brassicales</taxon>
        <taxon>Brassicaceae</taxon>
        <taxon>Brassiceae</taxon>
        <taxon>Brassica</taxon>
    </lineage>
</organism>
<comment type="caution">
    <text evidence="3">The sequence shown here is derived from an EMBL/GenBank/DDBJ whole genome shotgun (WGS) entry which is preliminary data.</text>
</comment>
<evidence type="ECO:0000259" key="2">
    <source>
        <dbReference type="Pfam" id="PF22916"/>
    </source>
</evidence>
<dbReference type="Pfam" id="PF22916">
    <property type="entry name" value="UTP25_NTPase-like"/>
    <property type="match status" value="1"/>
</dbReference>
<dbReference type="GO" id="GO:0034511">
    <property type="term" value="F:U3 snoRNA binding"/>
    <property type="evidence" value="ECO:0007669"/>
    <property type="project" value="InterPro"/>
</dbReference>
<feature type="region of interest" description="Disordered" evidence="1">
    <location>
        <begin position="1"/>
        <end position="62"/>
    </location>
</feature>
<dbReference type="AlphaFoldDB" id="A0A8X7VJK1"/>